<dbReference type="InterPro" id="IPR036621">
    <property type="entry name" value="Anticodon-bd_dom_sf"/>
</dbReference>
<dbReference type="InterPro" id="IPR006195">
    <property type="entry name" value="aa-tRNA-synth_II"/>
</dbReference>
<dbReference type="Pfam" id="PF00587">
    <property type="entry name" value="tRNA-synt_2b"/>
    <property type="match status" value="1"/>
</dbReference>
<evidence type="ECO:0000256" key="4">
    <source>
        <dbReference type="ARBA" id="ARBA00022598"/>
    </source>
</evidence>
<keyword evidence="5 13" id="KW-0479">Metal-binding</keyword>
<feature type="binding site" evidence="13">
    <location>
        <position position="519"/>
    </location>
    <ligand>
        <name>Zn(2+)</name>
        <dbReference type="ChEBI" id="CHEBI:29105"/>
        <note>catalytic</note>
    </ligand>
</feature>
<feature type="binding site" evidence="13">
    <location>
        <position position="338"/>
    </location>
    <ligand>
        <name>Zn(2+)</name>
        <dbReference type="ChEBI" id="CHEBI:29105"/>
        <note>catalytic</note>
    </ligand>
</feature>
<dbReference type="Pfam" id="PF03129">
    <property type="entry name" value="HGTP_anticodon"/>
    <property type="match status" value="1"/>
</dbReference>
<dbReference type="InterPro" id="IPR018163">
    <property type="entry name" value="Thr/Ala-tRNA-synth_IIc_edit"/>
</dbReference>
<dbReference type="Gene3D" id="3.30.980.10">
    <property type="entry name" value="Threonyl-trna Synthetase, Chain A, domain 2"/>
    <property type="match status" value="1"/>
</dbReference>
<keyword evidence="11 13" id="KW-0030">Aminoacyl-tRNA synthetase</keyword>
<name>A0A109MYD4_9BACI</name>
<comment type="subcellular location">
    <subcellularLocation>
        <location evidence="13">Cytoplasm</location>
    </subcellularLocation>
</comment>
<evidence type="ECO:0000256" key="8">
    <source>
        <dbReference type="ARBA" id="ARBA00022840"/>
    </source>
</evidence>
<evidence type="ECO:0000256" key="3">
    <source>
        <dbReference type="ARBA" id="ARBA00022555"/>
    </source>
</evidence>
<keyword evidence="9 13" id="KW-0694">RNA-binding</keyword>
<dbReference type="FunFam" id="3.40.50.800:FF:000001">
    <property type="entry name" value="Threonine--tRNA ligase"/>
    <property type="match status" value="1"/>
</dbReference>
<dbReference type="SUPFAM" id="SSF55681">
    <property type="entry name" value="Class II aaRS and biotin synthetases"/>
    <property type="match status" value="1"/>
</dbReference>
<dbReference type="PRINTS" id="PR01047">
    <property type="entry name" value="TRNASYNTHTHR"/>
</dbReference>
<dbReference type="CDD" id="cd00860">
    <property type="entry name" value="ThrRS_anticodon"/>
    <property type="match status" value="1"/>
</dbReference>
<dbReference type="AlphaFoldDB" id="A0A109MYD4"/>
<dbReference type="InterPro" id="IPR004154">
    <property type="entry name" value="Anticodon-bd"/>
</dbReference>
<evidence type="ECO:0000256" key="13">
    <source>
        <dbReference type="HAMAP-Rule" id="MF_00184"/>
    </source>
</evidence>
<keyword evidence="3 13" id="KW-0820">tRNA-binding</keyword>
<dbReference type="FunFam" id="3.30.930.10:FF:000002">
    <property type="entry name" value="Threonine--tRNA ligase"/>
    <property type="match status" value="1"/>
</dbReference>
<dbReference type="InterPro" id="IPR047246">
    <property type="entry name" value="ThrRS_anticodon"/>
</dbReference>
<dbReference type="HAMAP" id="MF_00184">
    <property type="entry name" value="Thr_tRNA_synth"/>
    <property type="match status" value="1"/>
</dbReference>
<feature type="binding site" evidence="13">
    <location>
        <position position="389"/>
    </location>
    <ligand>
        <name>Zn(2+)</name>
        <dbReference type="ChEBI" id="CHEBI:29105"/>
        <note>catalytic</note>
    </ligand>
</feature>
<keyword evidence="10 13" id="KW-0648">Protein biosynthesis</keyword>
<dbReference type="CDD" id="cd01667">
    <property type="entry name" value="TGS_ThrRS"/>
    <property type="match status" value="1"/>
</dbReference>
<dbReference type="GO" id="GO:0005737">
    <property type="term" value="C:cytoplasm"/>
    <property type="evidence" value="ECO:0007669"/>
    <property type="project" value="UniProtKB-SubCell"/>
</dbReference>
<dbReference type="GO" id="GO:0046872">
    <property type="term" value="F:metal ion binding"/>
    <property type="evidence" value="ECO:0007669"/>
    <property type="project" value="UniProtKB-KW"/>
</dbReference>
<dbReference type="Gene3D" id="3.30.930.10">
    <property type="entry name" value="Bira Bifunctional Protein, Domain 2"/>
    <property type="match status" value="1"/>
</dbReference>
<dbReference type="EMBL" id="LNNH01000019">
    <property type="protein sequence ID" value="KWW20013.1"/>
    <property type="molecule type" value="Genomic_DNA"/>
</dbReference>
<evidence type="ECO:0000259" key="15">
    <source>
        <dbReference type="PROSITE" id="PS51880"/>
    </source>
</evidence>
<reference evidence="16 17" key="1">
    <citation type="submission" date="2015-11" db="EMBL/GenBank/DDBJ databases">
        <title>Genome Sequence of Bacillus simplex strain VanAntwerpen2.</title>
        <authorList>
            <person name="Couger M.B."/>
        </authorList>
    </citation>
    <scope>NUCLEOTIDE SEQUENCE [LARGE SCALE GENOMIC DNA]</scope>
    <source>
        <strain evidence="16 17">VanAntwerpen02</strain>
    </source>
</reference>
<evidence type="ECO:0000259" key="14">
    <source>
        <dbReference type="PROSITE" id="PS50862"/>
    </source>
</evidence>
<dbReference type="RefSeq" id="WP_061142202.1">
    <property type="nucleotide sequence ID" value="NZ_LNNH01000019.1"/>
</dbReference>
<evidence type="ECO:0000256" key="7">
    <source>
        <dbReference type="ARBA" id="ARBA00022833"/>
    </source>
</evidence>
<dbReference type="Pfam" id="PF02824">
    <property type="entry name" value="TGS"/>
    <property type="match status" value="1"/>
</dbReference>
<evidence type="ECO:0000313" key="16">
    <source>
        <dbReference type="EMBL" id="KWW20013.1"/>
    </source>
</evidence>
<evidence type="ECO:0000256" key="11">
    <source>
        <dbReference type="ARBA" id="ARBA00023146"/>
    </source>
</evidence>
<keyword evidence="7 13" id="KW-0862">Zinc</keyword>
<comment type="similarity">
    <text evidence="1 13">Belongs to the class-II aminoacyl-tRNA synthetase family.</text>
</comment>
<dbReference type="SUPFAM" id="SSF55186">
    <property type="entry name" value="ThrRS/AlaRS common domain"/>
    <property type="match status" value="1"/>
</dbReference>
<evidence type="ECO:0000256" key="9">
    <source>
        <dbReference type="ARBA" id="ARBA00022884"/>
    </source>
</evidence>
<comment type="caution">
    <text evidence="16">The sequence shown here is derived from an EMBL/GenBank/DDBJ whole genome shotgun (WGS) entry which is preliminary data.</text>
</comment>
<organism evidence="16 17">
    <name type="scientific">Peribacillus simplex</name>
    <dbReference type="NCBI Taxonomy" id="1478"/>
    <lineage>
        <taxon>Bacteria</taxon>
        <taxon>Bacillati</taxon>
        <taxon>Bacillota</taxon>
        <taxon>Bacilli</taxon>
        <taxon>Bacillales</taxon>
        <taxon>Bacillaceae</taxon>
        <taxon>Peribacillus</taxon>
    </lineage>
</organism>
<keyword evidence="2 13" id="KW-0963">Cytoplasm</keyword>
<evidence type="ECO:0000256" key="12">
    <source>
        <dbReference type="ARBA" id="ARBA00049515"/>
    </source>
</evidence>
<dbReference type="GO" id="GO:0005524">
    <property type="term" value="F:ATP binding"/>
    <property type="evidence" value="ECO:0007669"/>
    <property type="project" value="UniProtKB-UniRule"/>
</dbReference>
<evidence type="ECO:0000313" key="17">
    <source>
        <dbReference type="Proteomes" id="UP000064189"/>
    </source>
</evidence>
<dbReference type="GO" id="GO:0004829">
    <property type="term" value="F:threonine-tRNA ligase activity"/>
    <property type="evidence" value="ECO:0007669"/>
    <property type="project" value="UniProtKB-UniRule"/>
</dbReference>
<dbReference type="InterPro" id="IPR012947">
    <property type="entry name" value="tRNA_SAD"/>
</dbReference>
<dbReference type="Gene3D" id="3.10.20.30">
    <property type="match status" value="1"/>
</dbReference>
<evidence type="ECO:0000256" key="6">
    <source>
        <dbReference type="ARBA" id="ARBA00022741"/>
    </source>
</evidence>
<comment type="caution">
    <text evidence="13">Lacks conserved residue(s) required for the propagation of feature annotation.</text>
</comment>
<keyword evidence="8 13" id="KW-0067">ATP-binding</keyword>
<evidence type="ECO:0000256" key="5">
    <source>
        <dbReference type="ARBA" id="ARBA00022723"/>
    </source>
</evidence>
<dbReference type="InterPro" id="IPR002320">
    <property type="entry name" value="Thr-tRNA-ligase_IIa"/>
</dbReference>
<dbReference type="InterPro" id="IPR012676">
    <property type="entry name" value="TGS-like"/>
</dbReference>
<dbReference type="SUPFAM" id="SSF52954">
    <property type="entry name" value="Class II aaRS ABD-related"/>
    <property type="match status" value="1"/>
</dbReference>
<accession>A0A109MYD4</accession>
<dbReference type="PROSITE" id="PS51880">
    <property type="entry name" value="TGS"/>
    <property type="match status" value="1"/>
</dbReference>
<dbReference type="Proteomes" id="UP000064189">
    <property type="component" value="Unassembled WGS sequence"/>
</dbReference>
<dbReference type="GO" id="GO:0006435">
    <property type="term" value="P:threonyl-tRNA aminoacylation"/>
    <property type="evidence" value="ECO:0007669"/>
    <property type="project" value="UniProtKB-UniRule"/>
</dbReference>
<dbReference type="InterPro" id="IPR004095">
    <property type="entry name" value="TGS"/>
</dbReference>
<dbReference type="GO" id="GO:0016740">
    <property type="term" value="F:transferase activity"/>
    <property type="evidence" value="ECO:0007669"/>
    <property type="project" value="UniProtKB-ARBA"/>
</dbReference>
<comment type="cofactor">
    <cofactor evidence="13">
        <name>Zn(2+)</name>
        <dbReference type="ChEBI" id="CHEBI:29105"/>
    </cofactor>
    <text evidence="13">Binds 1 zinc ion per subunit.</text>
</comment>
<dbReference type="GO" id="GO:0000049">
    <property type="term" value="F:tRNA binding"/>
    <property type="evidence" value="ECO:0007669"/>
    <property type="project" value="UniProtKB-KW"/>
</dbReference>
<dbReference type="InterPro" id="IPR033728">
    <property type="entry name" value="ThrRS_core"/>
</dbReference>
<dbReference type="InterPro" id="IPR002314">
    <property type="entry name" value="aa-tRNA-synt_IIb"/>
</dbReference>
<dbReference type="FunFam" id="3.10.20.30:FF:000005">
    <property type="entry name" value="Threonine--tRNA ligase"/>
    <property type="match status" value="1"/>
</dbReference>
<dbReference type="InterPro" id="IPR012675">
    <property type="entry name" value="Beta-grasp_dom_sf"/>
</dbReference>
<protein>
    <recommendedName>
        <fullName evidence="13">Threonine--tRNA ligase</fullName>
        <ecNumber evidence="13">6.1.1.3</ecNumber>
    </recommendedName>
    <alternativeName>
        <fullName evidence="13">Threonyl-tRNA synthetase</fullName>
        <shortName evidence="13">ThrRS</shortName>
    </alternativeName>
</protein>
<dbReference type="CDD" id="cd00771">
    <property type="entry name" value="ThrRS_core"/>
    <property type="match status" value="1"/>
</dbReference>
<evidence type="ECO:0000256" key="2">
    <source>
        <dbReference type="ARBA" id="ARBA00022490"/>
    </source>
</evidence>
<proteinExistence type="inferred from homology"/>
<dbReference type="Gene3D" id="3.30.54.20">
    <property type="match status" value="1"/>
</dbReference>
<evidence type="ECO:0000256" key="10">
    <source>
        <dbReference type="ARBA" id="ARBA00022917"/>
    </source>
</evidence>
<dbReference type="EC" id="6.1.1.3" evidence="13"/>
<dbReference type="Gene3D" id="3.40.50.800">
    <property type="entry name" value="Anticodon-binding domain"/>
    <property type="match status" value="1"/>
</dbReference>
<sequence>MSELLKISFPDGAVKEFAKGTTTEEIAQSISPGLRKKSIAGKFNGELYDLKRPLLEDGTIEIVTQDAQDALEVLRHSTAHLMAQAIKRLYKHAKFGVGPVIEGGFYYDIDLEESLTPEDLPLIEKEMKKIVNENLEISRIEVSRDEAISRFKEIGDEYKLELIDAIPADQQVTLYEQGEFFDLCRGIHVPSTGKIKEFKLLSIAGAYWRGDSKNKMLQRIYGTAFYKKEELAEHLRFLEEAKERDHRKIGKELDLFMSSQKVGQGLPMWLPKGATIRRTIERYIVDKEERLGYDHVYTPVMGSVDLYKTSGHWDHYQDGMFPVMEMENEQLVLRPMNCPHHMMVYKNSIHSYRELPIRIAELGLMHRYEMSGALSGLQRVRGMTLNDAHIFVRPDQIKEEFKRVVNLVLEVYKDFDIKDYSFRLSYRDPQDTEKYFDDDAMWEKAQGMLKDAMDELGLDYFEAEGEAAFYGPKLDVQVRTALGKDETLSTVQLDFLLPERFDLNYVGEDGKQHRPVVIHRGVVSTMERFVAYLIEEYKGAFPTWLAPIQAQVIPVSPEVHLDYAKEVQEKLKAQGIRVDLDTRDEKIGYKIREAQMQKIPYMLVVGDNEAKEGSVNVRKYGEQKSETIAFEDFVASIKAEASR</sequence>
<dbReference type="InterPro" id="IPR045864">
    <property type="entry name" value="aa-tRNA-synth_II/BPL/LPL"/>
</dbReference>
<feature type="domain" description="Aminoacyl-transfer RNA synthetases class-II family profile" evidence="14">
    <location>
        <begin position="245"/>
        <end position="542"/>
    </location>
</feature>
<dbReference type="Pfam" id="PF07973">
    <property type="entry name" value="tRNA_SAD"/>
    <property type="match status" value="1"/>
</dbReference>
<dbReference type="PANTHER" id="PTHR11451">
    <property type="entry name" value="THREONINE-TRNA LIGASE"/>
    <property type="match status" value="1"/>
</dbReference>
<feature type="domain" description="TGS" evidence="15">
    <location>
        <begin position="1"/>
        <end position="64"/>
    </location>
</feature>
<dbReference type="NCBIfam" id="TIGR00418">
    <property type="entry name" value="thrS"/>
    <property type="match status" value="1"/>
</dbReference>
<keyword evidence="4 13" id="KW-0436">Ligase</keyword>
<dbReference type="FunFam" id="3.30.54.20:FF:000002">
    <property type="entry name" value="Threonine--tRNA ligase"/>
    <property type="match status" value="1"/>
</dbReference>
<dbReference type="FunFam" id="3.30.980.10:FF:000005">
    <property type="entry name" value="Threonyl-tRNA synthetase, mitochondrial"/>
    <property type="match status" value="1"/>
</dbReference>
<gene>
    <name evidence="13" type="primary">thrS</name>
    <name evidence="16" type="ORF">AS888_06210</name>
</gene>
<comment type="catalytic activity">
    <reaction evidence="12 13">
        <text>tRNA(Thr) + L-threonine + ATP = L-threonyl-tRNA(Thr) + AMP + diphosphate + H(+)</text>
        <dbReference type="Rhea" id="RHEA:24624"/>
        <dbReference type="Rhea" id="RHEA-COMP:9670"/>
        <dbReference type="Rhea" id="RHEA-COMP:9704"/>
        <dbReference type="ChEBI" id="CHEBI:15378"/>
        <dbReference type="ChEBI" id="CHEBI:30616"/>
        <dbReference type="ChEBI" id="CHEBI:33019"/>
        <dbReference type="ChEBI" id="CHEBI:57926"/>
        <dbReference type="ChEBI" id="CHEBI:78442"/>
        <dbReference type="ChEBI" id="CHEBI:78534"/>
        <dbReference type="ChEBI" id="CHEBI:456215"/>
        <dbReference type="EC" id="6.1.1.3"/>
    </reaction>
</comment>
<dbReference type="PANTHER" id="PTHR11451:SF56">
    <property type="entry name" value="THREONINE--TRNA LIGASE 1"/>
    <property type="match status" value="1"/>
</dbReference>
<dbReference type="SMART" id="SM00863">
    <property type="entry name" value="tRNA_SAD"/>
    <property type="match status" value="1"/>
</dbReference>
<dbReference type="PROSITE" id="PS50862">
    <property type="entry name" value="AA_TRNA_LIGASE_II"/>
    <property type="match status" value="1"/>
</dbReference>
<keyword evidence="17" id="KW-1185">Reference proteome</keyword>
<dbReference type="GO" id="GO:0140096">
    <property type="term" value="F:catalytic activity, acting on a protein"/>
    <property type="evidence" value="ECO:0007669"/>
    <property type="project" value="UniProtKB-ARBA"/>
</dbReference>
<comment type="subunit">
    <text evidence="13">Homodimer.</text>
</comment>
<keyword evidence="6 13" id="KW-0547">Nucleotide-binding</keyword>
<evidence type="ECO:0000256" key="1">
    <source>
        <dbReference type="ARBA" id="ARBA00008226"/>
    </source>
</evidence>
<dbReference type="SUPFAM" id="SSF81271">
    <property type="entry name" value="TGS-like"/>
    <property type="match status" value="1"/>
</dbReference>